<evidence type="ECO:0000313" key="2">
    <source>
        <dbReference type="EMBL" id="TNV82174.1"/>
    </source>
</evidence>
<protein>
    <recommendedName>
        <fullName evidence="4">Amino acid transporter transmembrane domain-containing protein</fullName>
    </recommendedName>
</protein>
<dbReference type="OrthoDB" id="294730at2759"/>
<keyword evidence="3" id="KW-1185">Reference proteome</keyword>
<dbReference type="Proteomes" id="UP000785679">
    <property type="component" value="Unassembled WGS sequence"/>
</dbReference>
<name>A0A8J8T4Q7_HALGN</name>
<keyword evidence="1" id="KW-0812">Transmembrane</keyword>
<evidence type="ECO:0000313" key="3">
    <source>
        <dbReference type="Proteomes" id="UP000785679"/>
    </source>
</evidence>
<accession>A0A8J8T4Q7</accession>
<evidence type="ECO:0000256" key="1">
    <source>
        <dbReference type="SAM" id="Phobius"/>
    </source>
</evidence>
<proteinExistence type="predicted"/>
<feature type="transmembrane region" description="Helical" evidence="1">
    <location>
        <begin position="146"/>
        <end position="169"/>
    </location>
</feature>
<dbReference type="AlphaFoldDB" id="A0A8J8T4Q7"/>
<keyword evidence="1" id="KW-1133">Transmembrane helix</keyword>
<gene>
    <name evidence="2" type="ORF">FGO68_gene8270</name>
</gene>
<feature type="transmembrane region" description="Helical" evidence="1">
    <location>
        <begin position="34"/>
        <end position="52"/>
    </location>
</feature>
<reference evidence="2" key="1">
    <citation type="submission" date="2019-06" db="EMBL/GenBank/DDBJ databases">
        <authorList>
            <person name="Zheng W."/>
        </authorList>
    </citation>
    <scope>NUCLEOTIDE SEQUENCE</scope>
    <source>
        <strain evidence="2">QDHG01</strain>
    </source>
</reference>
<evidence type="ECO:0008006" key="4">
    <source>
        <dbReference type="Google" id="ProtNLM"/>
    </source>
</evidence>
<dbReference type="EMBL" id="RRYP01005285">
    <property type="protein sequence ID" value="TNV82174.1"/>
    <property type="molecule type" value="Genomic_DNA"/>
</dbReference>
<comment type="caution">
    <text evidence="2">The sequence shown here is derived from an EMBL/GenBank/DDBJ whole genome shotgun (WGS) entry which is preliminary data.</text>
</comment>
<feature type="transmembrane region" description="Helical" evidence="1">
    <location>
        <begin position="59"/>
        <end position="77"/>
    </location>
</feature>
<organism evidence="2 3">
    <name type="scientific">Halteria grandinella</name>
    <dbReference type="NCBI Taxonomy" id="5974"/>
    <lineage>
        <taxon>Eukaryota</taxon>
        <taxon>Sar</taxon>
        <taxon>Alveolata</taxon>
        <taxon>Ciliophora</taxon>
        <taxon>Intramacronucleata</taxon>
        <taxon>Spirotrichea</taxon>
        <taxon>Stichotrichia</taxon>
        <taxon>Sporadotrichida</taxon>
        <taxon>Halteriidae</taxon>
        <taxon>Halteria</taxon>
    </lineage>
</organism>
<keyword evidence="1" id="KW-0472">Membrane</keyword>
<sequence length="177" mass="20098">MFALFFCGFPLINHFLRSFIFEFLFKGRIITTKIFQSVNIIGLLVPTLITMFYPKIGSFLASIGAVAGLFIIYLLPITSHLKKYHTEIYDPEHSLDSSDHQSDISSADTDAKKVIDRESQNNSTVSINASPIILSDDSIANKLKSFYWECFTHGLIIIYGIVILIFTFYNPLQKTQE</sequence>